<evidence type="ECO:0000313" key="2">
    <source>
        <dbReference type="Proteomes" id="UP001187531"/>
    </source>
</evidence>
<name>A0AA88L4U8_ARTSF</name>
<dbReference type="Proteomes" id="UP001187531">
    <property type="component" value="Unassembled WGS sequence"/>
</dbReference>
<gene>
    <name evidence="1" type="ORF">QYM36_011456</name>
</gene>
<organism evidence="1 2">
    <name type="scientific">Artemia franciscana</name>
    <name type="common">Brine shrimp</name>
    <name type="synonym">Artemia sanfranciscana</name>
    <dbReference type="NCBI Taxonomy" id="6661"/>
    <lineage>
        <taxon>Eukaryota</taxon>
        <taxon>Metazoa</taxon>
        <taxon>Ecdysozoa</taxon>
        <taxon>Arthropoda</taxon>
        <taxon>Crustacea</taxon>
        <taxon>Branchiopoda</taxon>
        <taxon>Anostraca</taxon>
        <taxon>Artemiidae</taxon>
        <taxon>Artemia</taxon>
    </lineage>
</organism>
<protein>
    <submittedName>
        <fullName evidence="1">Uncharacterized protein</fullName>
    </submittedName>
</protein>
<evidence type="ECO:0000313" key="1">
    <source>
        <dbReference type="EMBL" id="KAK2712766.1"/>
    </source>
</evidence>
<keyword evidence="2" id="KW-1185">Reference proteome</keyword>
<dbReference type="EMBL" id="JAVRJZ010000015">
    <property type="protein sequence ID" value="KAK2712766.1"/>
    <property type="molecule type" value="Genomic_DNA"/>
</dbReference>
<accession>A0AA88L4U8</accession>
<reference evidence="1" key="1">
    <citation type="submission" date="2023-07" db="EMBL/GenBank/DDBJ databases">
        <title>Chromosome-level genome assembly of Artemia franciscana.</title>
        <authorList>
            <person name="Jo E."/>
        </authorList>
    </citation>
    <scope>NUCLEOTIDE SEQUENCE</scope>
    <source>
        <tissue evidence="1">Whole body</tissue>
    </source>
</reference>
<comment type="caution">
    <text evidence="1">The sequence shown here is derived from an EMBL/GenBank/DDBJ whole genome shotgun (WGS) entry which is preliminary data.</text>
</comment>
<proteinExistence type="predicted"/>
<sequence length="290" mass="33666">MVSIKMTNEDKMNEEPAFVRKGLKTKYFTKERADPNLKDEKGRKGSDIAAKDDTLYICQPLAYENEAYVTEPLLEKGKQTEKQYKPLFTPRKEQCACRNISNLVKSEPQSLLNEDPRTLKNIPVFGKRPSAWKVVYEIRYVPRKVGNETVIKHKIRAFFPSWKITTIVRIVENNEIATYKVVENGVKTTITVENGVVKSQTVYCTKCGFRNSSDLAIQIRYNLCGCGAEDSTIHKFNECLKFKLSKRFSSIYSRAILVNSIDSWNECNRRIQDGERWTRENDIHKIRLRY</sequence>
<dbReference type="AlphaFoldDB" id="A0AA88L4U8"/>